<dbReference type="EC" id="3.5.1.28" evidence="2"/>
<dbReference type="CDD" id="cd06583">
    <property type="entry name" value="PGRP"/>
    <property type="match status" value="1"/>
</dbReference>
<dbReference type="Pfam" id="PF25275">
    <property type="entry name" value="Golvesin_C"/>
    <property type="match status" value="1"/>
</dbReference>
<dbReference type="FunFam" id="3.40.80.10:FF:000006">
    <property type="entry name" value="N-acetylmuramoyl-L-alanine amidase"/>
    <property type="match status" value="1"/>
</dbReference>
<accession>A0A8J3SMG3</accession>
<dbReference type="Proteomes" id="UP000619788">
    <property type="component" value="Unassembled WGS sequence"/>
</dbReference>
<dbReference type="AlphaFoldDB" id="A0A8J3SMG3"/>
<comment type="catalytic activity">
    <reaction evidence="1">
        <text>Hydrolyzes the link between N-acetylmuramoyl residues and L-amino acid residues in certain cell-wall glycopeptides.</text>
        <dbReference type="EC" id="3.5.1.28"/>
    </reaction>
</comment>
<keyword evidence="4" id="KW-0961">Cell wall biogenesis/degradation</keyword>
<evidence type="ECO:0000256" key="5">
    <source>
        <dbReference type="SAM" id="SignalP"/>
    </source>
</evidence>
<dbReference type="GO" id="GO:0008745">
    <property type="term" value="F:N-acetylmuramoyl-L-alanine amidase activity"/>
    <property type="evidence" value="ECO:0007669"/>
    <property type="project" value="UniProtKB-EC"/>
</dbReference>
<feature type="signal peptide" evidence="5">
    <location>
        <begin position="1"/>
        <end position="23"/>
    </location>
</feature>
<dbReference type="SUPFAM" id="SSF53955">
    <property type="entry name" value="Lysozyme-like"/>
    <property type="match status" value="1"/>
</dbReference>
<reference evidence="7 8" key="1">
    <citation type="submission" date="2021-01" db="EMBL/GenBank/DDBJ databases">
        <title>Whole genome shotgun sequence of Planobispora siamensis NBRC 107568.</title>
        <authorList>
            <person name="Komaki H."/>
            <person name="Tamura T."/>
        </authorList>
    </citation>
    <scope>NUCLEOTIDE SEQUENCE [LARGE SCALE GENOMIC DNA]</scope>
    <source>
        <strain evidence="7 8">NBRC 107568</strain>
    </source>
</reference>
<dbReference type="RefSeq" id="WP_204064518.1">
    <property type="nucleotide sequence ID" value="NZ_BOOJ01000027.1"/>
</dbReference>
<protein>
    <recommendedName>
        <fullName evidence="2">N-acetylmuramoyl-L-alanine amidase</fullName>
        <ecNumber evidence="2">3.5.1.28</ecNumber>
    </recommendedName>
</protein>
<dbReference type="InterPro" id="IPR002502">
    <property type="entry name" value="Amidase_domain"/>
</dbReference>
<dbReference type="Gene3D" id="3.40.80.10">
    <property type="entry name" value="Peptidoglycan recognition protein-like"/>
    <property type="match status" value="1"/>
</dbReference>
<name>A0A8J3SMG3_9ACTN</name>
<dbReference type="InterPro" id="IPR051206">
    <property type="entry name" value="NAMLAA_amidase_2"/>
</dbReference>
<keyword evidence="8" id="KW-1185">Reference proteome</keyword>
<dbReference type="InterPro" id="IPR033803">
    <property type="entry name" value="CBD-like_Golvesin-Xly"/>
</dbReference>
<comment type="caution">
    <text evidence="7">The sequence shown here is derived from an EMBL/GenBank/DDBJ whole genome shotgun (WGS) entry which is preliminary data.</text>
</comment>
<feature type="chain" id="PRO_5039197871" description="N-acetylmuramoyl-L-alanine amidase" evidence="5">
    <location>
        <begin position="24"/>
        <end position="502"/>
    </location>
</feature>
<keyword evidence="5" id="KW-0732">Signal</keyword>
<dbReference type="Pfam" id="PF01510">
    <property type="entry name" value="Amidase_2"/>
    <property type="match status" value="1"/>
</dbReference>
<evidence type="ECO:0000256" key="4">
    <source>
        <dbReference type="ARBA" id="ARBA00023316"/>
    </source>
</evidence>
<proteinExistence type="predicted"/>
<organism evidence="7 8">
    <name type="scientific">Planobispora siamensis</name>
    <dbReference type="NCBI Taxonomy" id="936338"/>
    <lineage>
        <taxon>Bacteria</taxon>
        <taxon>Bacillati</taxon>
        <taxon>Actinomycetota</taxon>
        <taxon>Actinomycetes</taxon>
        <taxon>Streptosporangiales</taxon>
        <taxon>Streptosporangiaceae</taxon>
        <taxon>Planobispora</taxon>
    </lineage>
</organism>
<evidence type="ECO:0000256" key="2">
    <source>
        <dbReference type="ARBA" id="ARBA00011901"/>
    </source>
</evidence>
<dbReference type="GO" id="GO:0071555">
    <property type="term" value="P:cell wall organization"/>
    <property type="evidence" value="ECO:0007669"/>
    <property type="project" value="UniProtKB-KW"/>
</dbReference>
<evidence type="ECO:0000256" key="1">
    <source>
        <dbReference type="ARBA" id="ARBA00001561"/>
    </source>
</evidence>
<dbReference type="GO" id="GO:0009253">
    <property type="term" value="P:peptidoglycan catabolic process"/>
    <property type="evidence" value="ECO:0007669"/>
    <property type="project" value="InterPro"/>
</dbReference>
<dbReference type="CDD" id="cd14488">
    <property type="entry name" value="CBM6-CBM35-CBM36_like_2"/>
    <property type="match status" value="1"/>
</dbReference>
<dbReference type="Gene3D" id="2.60.120.260">
    <property type="entry name" value="Galactose-binding domain-like"/>
    <property type="match status" value="1"/>
</dbReference>
<keyword evidence="3" id="KW-0378">Hydrolase</keyword>
<dbReference type="GO" id="GO:0009254">
    <property type="term" value="P:peptidoglycan turnover"/>
    <property type="evidence" value="ECO:0007669"/>
    <property type="project" value="TreeGrafter"/>
</dbReference>
<dbReference type="SUPFAM" id="SSF55846">
    <property type="entry name" value="N-acetylmuramoyl-L-alanine amidase-like"/>
    <property type="match status" value="1"/>
</dbReference>
<dbReference type="Gene3D" id="1.10.530.10">
    <property type="match status" value="1"/>
</dbReference>
<dbReference type="InterPro" id="IPR036505">
    <property type="entry name" value="Amidase/PGRP_sf"/>
</dbReference>
<sequence length="502" mass="53564">MTFALKRPAALVACALAAFLASAGLPAAAEPDPPLPAAFERAATEYDIPRDLLATLAYAETRLDDHGDEPSVSGGYGMMHLVSNPTTHALEKAAEITGLPVEKLRADTGSNILGGAAVLRAHADGLGLDETARKDIGRWYEAVARYGNPSSAETARLYADAVYELLGTGFSARGVTVAPRQVTADRGEYAQARDLGAMAAPGAEYPSASWVAARSSNYTVANRPASRKIDRVIIHVTQGSYAGAISWFQNPGAKVSAHYVIKSSNGAVTQMVRHKDVAWHAGNRDYNHRSIGIEHEGYVNNAAWFTDAMYRSSAALTRHLCDKYGIPKDRAHIIGHNQVPGATHTDPGPKWNWTTFMKYVTGGSTPTWSTTADNTTAGRFTASANWGTSTYSAQRLGPDYRFAAPATTPDPAWYKAIIPSAGTYRVEVRYPAHSGYNSAAPYLVVTANGTKTIYVDQRAGGGVWRSLGTFSLKAGAYDVVGVSRQTSGTGYVIADAVRISRG</sequence>
<evidence type="ECO:0000256" key="3">
    <source>
        <dbReference type="ARBA" id="ARBA00022801"/>
    </source>
</evidence>
<dbReference type="PANTHER" id="PTHR30417">
    <property type="entry name" value="N-ACETYLMURAMOYL-L-ALANINE AMIDASE AMID"/>
    <property type="match status" value="1"/>
</dbReference>
<evidence type="ECO:0000313" key="8">
    <source>
        <dbReference type="Proteomes" id="UP000619788"/>
    </source>
</evidence>
<dbReference type="InterPro" id="IPR023346">
    <property type="entry name" value="Lysozyme-like_dom_sf"/>
</dbReference>
<dbReference type="PANTHER" id="PTHR30417:SF1">
    <property type="entry name" value="N-ACETYLMURAMOYL-L-ALANINE AMIDASE AMID"/>
    <property type="match status" value="1"/>
</dbReference>
<gene>
    <name evidence="7" type="ORF">Psi01_29080</name>
</gene>
<dbReference type="EMBL" id="BOOJ01000027">
    <property type="protein sequence ID" value="GIH92278.1"/>
    <property type="molecule type" value="Genomic_DNA"/>
</dbReference>
<feature type="domain" description="N-acetylmuramoyl-L-alanine amidase" evidence="6">
    <location>
        <begin position="218"/>
        <end position="348"/>
    </location>
</feature>
<evidence type="ECO:0000313" key="7">
    <source>
        <dbReference type="EMBL" id="GIH92278.1"/>
    </source>
</evidence>
<dbReference type="SMART" id="SM00644">
    <property type="entry name" value="Ami_2"/>
    <property type="match status" value="1"/>
</dbReference>
<evidence type="ECO:0000259" key="6">
    <source>
        <dbReference type="SMART" id="SM00644"/>
    </source>
</evidence>